<organism evidence="2 3">
    <name type="scientific">Candidatus Taylorbacteria bacterium RIFCSPLOWO2_02_FULL_46_40</name>
    <dbReference type="NCBI Taxonomy" id="1802329"/>
    <lineage>
        <taxon>Bacteria</taxon>
        <taxon>Candidatus Tayloriibacteriota</taxon>
    </lineage>
</organism>
<dbReference type="PANTHER" id="PTHR37304:SF1">
    <property type="entry name" value="MEMBRANE PROTEIN"/>
    <property type="match status" value="1"/>
</dbReference>
<dbReference type="Pfam" id="PF04070">
    <property type="entry name" value="DUF378"/>
    <property type="match status" value="1"/>
</dbReference>
<dbReference type="Proteomes" id="UP000176429">
    <property type="component" value="Unassembled WGS sequence"/>
</dbReference>
<feature type="transmembrane region" description="Helical" evidence="1">
    <location>
        <begin position="41"/>
        <end position="60"/>
    </location>
</feature>
<keyword evidence="1" id="KW-0812">Transmembrane</keyword>
<keyword evidence="1" id="KW-1133">Transmembrane helix</keyword>
<evidence type="ECO:0000313" key="2">
    <source>
        <dbReference type="EMBL" id="OHA41789.1"/>
    </source>
</evidence>
<evidence type="ECO:0000313" key="3">
    <source>
        <dbReference type="Proteomes" id="UP000176429"/>
    </source>
</evidence>
<comment type="caution">
    <text evidence="2">The sequence shown here is derived from an EMBL/GenBank/DDBJ whole genome shotgun (WGS) entry which is preliminary data.</text>
</comment>
<dbReference type="InterPro" id="IPR007211">
    <property type="entry name" value="DUF378"/>
</dbReference>
<accession>A0A1G2P240</accession>
<name>A0A1G2P240_9BACT</name>
<dbReference type="PANTHER" id="PTHR37304">
    <property type="entry name" value="MEMBRANE PROTEIN-RELATED"/>
    <property type="match status" value="1"/>
</dbReference>
<dbReference type="AlphaFoldDB" id="A0A1G2P240"/>
<feature type="transmembrane region" description="Helical" evidence="1">
    <location>
        <begin position="7"/>
        <end position="29"/>
    </location>
</feature>
<evidence type="ECO:0000256" key="1">
    <source>
        <dbReference type="SAM" id="Phobius"/>
    </source>
</evidence>
<proteinExistence type="predicted"/>
<keyword evidence="1" id="KW-0472">Membrane</keyword>
<evidence type="ECO:0008006" key="4">
    <source>
        <dbReference type="Google" id="ProtNLM"/>
    </source>
</evidence>
<sequence length="81" mass="8770">MKSIHLIAFTLLAVGGLNWLLVGIIPSGWEIGQIFGGQDATISKIIYILVGLSALVEIFTHSKSCKRCDSRVVEQSQTSPI</sequence>
<protein>
    <recommendedName>
        <fullName evidence="4">DUF378 domain-containing protein</fullName>
    </recommendedName>
</protein>
<reference evidence="2 3" key="1">
    <citation type="journal article" date="2016" name="Nat. Commun.">
        <title>Thousands of microbial genomes shed light on interconnected biogeochemical processes in an aquifer system.</title>
        <authorList>
            <person name="Anantharaman K."/>
            <person name="Brown C.T."/>
            <person name="Hug L.A."/>
            <person name="Sharon I."/>
            <person name="Castelle C.J."/>
            <person name="Probst A.J."/>
            <person name="Thomas B.C."/>
            <person name="Singh A."/>
            <person name="Wilkins M.J."/>
            <person name="Karaoz U."/>
            <person name="Brodie E.L."/>
            <person name="Williams K.H."/>
            <person name="Hubbard S.S."/>
            <person name="Banfield J.F."/>
        </authorList>
    </citation>
    <scope>NUCLEOTIDE SEQUENCE [LARGE SCALE GENOMIC DNA]</scope>
</reference>
<gene>
    <name evidence="2" type="ORF">A3H68_00285</name>
</gene>
<dbReference type="EMBL" id="MHSH01000018">
    <property type="protein sequence ID" value="OHA41789.1"/>
    <property type="molecule type" value="Genomic_DNA"/>
</dbReference>